<proteinExistence type="predicted"/>
<dbReference type="EMBL" id="FJUY01000024">
    <property type="protein sequence ID" value="CZT24978.1"/>
    <property type="molecule type" value="Genomic_DNA"/>
</dbReference>
<dbReference type="OrthoDB" id="333176at2759"/>
<gene>
    <name evidence="3" type="ORF">RCC_10707</name>
</gene>
<feature type="domain" description="CCD97-like C-terminal" evidence="2">
    <location>
        <begin position="22"/>
        <end position="88"/>
    </location>
</feature>
<evidence type="ECO:0000313" key="3">
    <source>
        <dbReference type="EMBL" id="CZT24978.1"/>
    </source>
</evidence>
<dbReference type="GeneID" id="35605746"/>
<reference evidence="3 4" key="1">
    <citation type="submission" date="2016-03" db="EMBL/GenBank/DDBJ databases">
        <authorList>
            <person name="Ploux O."/>
        </authorList>
    </citation>
    <scope>NUCLEOTIDE SEQUENCE [LARGE SCALE GENOMIC DNA]</scope>
    <source>
        <strain evidence="3 4">URUG2</strain>
    </source>
</reference>
<accession>A0A2D3VRH7</accession>
<dbReference type="PANTHER" id="PTHR31840:SF1">
    <property type="entry name" value="COILED-COIL DOMAIN-CONTAINING PROTEIN 97"/>
    <property type="match status" value="1"/>
</dbReference>
<dbReference type="InterPro" id="IPR040233">
    <property type="entry name" value="CCD97-like_C"/>
</dbReference>
<keyword evidence="4" id="KW-1185">Reference proteome</keyword>
<dbReference type="PANTHER" id="PTHR31840">
    <property type="entry name" value="COILED-COIL DOMAIN-CONTAINING PROTEIN 97"/>
    <property type="match status" value="1"/>
</dbReference>
<protein>
    <recommendedName>
        <fullName evidence="2">CCD97-like C-terminal domain-containing protein</fullName>
    </recommendedName>
</protein>
<dbReference type="InterPro" id="IPR018613">
    <property type="entry name" value="Ccdc97-like"/>
</dbReference>
<evidence type="ECO:0000259" key="2">
    <source>
        <dbReference type="Pfam" id="PF09747"/>
    </source>
</evidence>
<feature type="domain" description="CCD97-like C-terminal" evidence="2">
    <location>
        <begin position="113"/>
        <end position="173"/>
    </location>
</feature>
<sequence length="192" mass="22339">MSHDDAETSKPDPHSQRIRIKNRRKRYLDLHPEYFKSSELELADPLLYDRLVRRFQSAEEREREGRARGYTGVLETDLIRSEAKVAALQNPDPNSPIIYRRAQDGTIVAVEQDADDRAQNQEDGWARWVDVMGQRFLRGDDSDFHYQSVDGSDEYDDRDEEDRNRLDHYFAGEEAEFVGEGRPVGETGVQDY</sequence>
<evidence type="ECO:0000256" key="1">
    <source>
        <dbReference type="SAM" id="MobiDB-lite"/>
    </source>
</evidence>
<dbReference type="Proteomes" id="UP000225277">
    <property type="component" value="Unassembled WGS sequence"/>
</dbReference>
<dbReference type="AlphaFoldDB" id="A0A2D3VRH7"/>
<feature type="region of interest" description="Disordered" evidence="1">
    <location>
        <begin position="1"/>
        <end position="20"/>
    </location>
</feature>
<feature type="compositionally biased region" description="Basic and acidic residues" evidence="1">
    <location>
        <begin position="1"/>
        <end position="15"/>
    </location>
</feature>
<dbReference type="Pfam" id="PF09747">
    <property type="entry name" value="CCD97-like_C"/>
    <property type="match status" value="2"/>
</dbReference>
<name>A0A2D3VRH7_9PEZI</name>
<evidence type="ECO:0000313" key="4">
    <source>
        <dbReference type="Proteomes" id="UP000225277"/>
    </source>
</evidence>
<organism evidence="3 4">
    <name type="scientific">Ramularia collo-cygni</name>
    <dbReference type="NCBI Taxonomy" id="112498"/>
    <lineage>
        <taxon>Eukaryota</taxon>
        <taxon>Fungi</taxon>
        <taxon>Dikarya</taxon>
        <taxon>Ascomycota</taxon>
        <taxon>Pezizomycotina</taxon>
        <taxon>Dothideomycetes</taxon>
        <taxon>Dothideomycetidae</taxon>
        <taxon>Mycosphaerellales</taxon>
        <taxon>Mycosphaerellaceae</taxon>
        <taxon>Ramularia</taxon>
    </lineage>
</organism>
<dbReference type="RefSeq" id="XP_023631701.1">
    <property type="nucleotide sequence ID" value="XM_023775933.1"/>
</dbReference>